<feature type="active site" description="Tele-phosphohistidine intermediate" evidence="1">
    <location>
        <position position="27"/>
    </location>
</feature>
<dbReference type="PANTHER" id="PTHR48100:SF59">
    <property type="entry name" value="ADENOSYLCOBALAMIN_ALPHA-RIBAZOLE PHOSPHATASE"/>
    <property type="match status" value="1"/>
</dbReference>
<dbReference type="KEGG" id="hdi:HDIA_1201"/>
<accession>A0A2C9D358</accession>
<sequence length="214" mass="23992">MLDRLVPGEVSKAIRSAVALPMVFIRHGETDWNAALRLQGQTDIPLNDKGRGQARRNGQTLKTHLEDRGIAPSAFRFFASPMARARETMQIVAGELGIDPAAISYDDRLKEITFGTWEGFSMAEIETTRPQEFEPRRADPFNHRPPGGESYADLMARTAHWLAAIDGPAVIVSHGAVSRVFRAILQRIPVEELMELSVPQKRFFAWDGQEGRWI</sequence>
<feature type="binding site" evidence="2">
    <location>
        <position position="84"/>
    </location>
    <ligand>
        <name>substrate</name>
    </ligand>
</feature>
<reference evidence="4" key="1">
    <citation type="submission" date="2017-09" db="EMBL/GenBank/DDBJ databases">
        <title>Genome sequence of Nannocystis excedens DSM 71.</title>
        <authorList>
            <person name="Blom J."/>
        </authorList>
    </citation>
    <scope>NUCLEOTIDE SEQUENCE [LARGE SCALE GENOMIC DNA]</scope>
    <source>
        <strain evidence="4">type strain: E19</strain>
    </source>
</reference>
<protein>
    <submittedName>
        <fullName evidence="3">2,3-bisphosphoglycerate-dependent phosphoglycerate mutase</fullName>
        <ecNumber evidence="3">5.4.2.11</ecNumber>
    </submittedName>
</protein>
<dbReference type="SUPFAM" id="SSF53254">
    <property type="entry name" value="Phosphoglycerate mutase-like"/>
    <property type="match status" value="1"/>
</dbReference>
<evidence type="ECO:0000256" key="2">
    <source>
        <dbReference type="PIRSR" id="PIRSR613078-2"/>
    </source>
</evidence>
<dbReference type="GO" id="GO:0016791">
    <property type="term" value="F:phosphatase activity"/>
    <property type="evidence" value="ECO:0007669"/>
    <property type="project" value="TreeGrafter"/>
</dbReference>
<dbReference type="InterPro" id="IPR013078">
    <property type="entry name" value="His_Pase_superF_clade-1"/>
</dbReference>
<evidence type="ECO:0000256" key="1">
    <source>
        <dbReference type="PIRSR" id="PIRSR613078-1"/>
    </source>
</evidence>
<dbReference type="EMBL" id="LT960614">
    <property type="protein sequence ID" value="SON54742.1"/>
    <property type="molecule type" value="Genomic_DNA"/>
</dbReference>
<dbReference type="Pfam" id="PF00300">
    <property type="entry name" value="His_Phos_1"/>
    <property type="match status" value="1"/>
</dbReference>
<dbReference type="GO" id="GO:0005737">
    <property type="term" value="C:cytoplasm"/>
    <property type="evidence" value="ECO:0007669"/>
    <property type="project" value="TreeGrafter"/>
</dbReference>
<dbReference type="Proteomes" id="UP000223606">
    <property type="component" value="Chromosome 1"/>
</dbReference>
<dbReference type="SMART" id="SM00855">
    <property type="entry name" value="PGAM"/>
    <property type="match status" value="1"/>
</dbReference>
<feature type="binding site" evidence="2">
    <location>
        <begin position="26"/>
        <end position="33"/>
    </location>
    <ligand>
        <name>substrate</name>
    </ligand>
</feature>
<name>A0A2C9D358_9HYPH</name>
<evidence type="ECO:0000313" key="3">
    <source>
        <dbReference type="EMBL" id="SON54742.1"/>
    </source>
</evidence>
<dbReference type="AlphaFoldDB" id="A0A2C9D358"/>
<feature type="active site" description="Proton donor/acceptor" evidence="1">
    <location>
        <position position="111"/>
    </location>
</feature>
<dbReference type="InterPro" id="IPR050275">
    <property type="entry name" value="PGM_Phosphatase"/>
</dbReference>
<dbReference type="PIRSF" id="PIRSF000709">
    <property type="entry name" value="6PFK_2-Ptase"/>
    <property type="match status" value="1"/>
</dbReference>
<dbReference type="GO" id="GO:0004619">
    <property type="term" value="F:phosphoglycerate mutase activity"/>
    <property type="evidence" value="ECO:0007669"/>
    <property type="project" value="UniProtKB-EC"/>
</dbReference>
<dbReference type="PANTHER" id="PTHR48100">
    <property type="entry name" value="BROAD-SPECIFICITY PHOSPHATASE YOR283W-RELATED"/>
    <property type="match status" value="1"/>
</dbReference>
<gene>
    <name evidence="3" type="primary">gpmA_2</name>
    <name evidence="3" type="ORF">HDIA_1201</name>
</gene>
<keyword evidence="4" id="KW-1185">Reference proteome</keyword>
<dbReference type="EC" id="5.4.2.11" evidence="3"/>
<dbReference type="CDD" id="cd07067">
    <property type="entry name" value="HP_PGM_like"/>
    <property type="match status" value="1"/>
</dbReference>
<evidence type="ECO:0000313" key="4">
    <source>
        <dbReference type="Proteomes" id="UP000223606"/>
    </source>
</evidence>
<dbReference type="InterPro" id="IPR029033">
    <property type="entry name" value="His_PPase_superfam"/>
</dbReference>
<organism evidence="3 4">
    <name type="scientific">Hartmannibacter diazotrophicus</name>
    <dbReference type="NCBI Taxonomy" id="1482074"/>
    <lineage>
        <taxon>Bacteria</taxon>
        <taxon>Pseudomonadati</taxon>
        <taxon>Pseudomonadota</taxon>
        <taxon>Alphaproteobacteria</taxon>
        <taxon>Hyphomicrobiales</taxon>
        <taxon>Pleomorphomonadaceae</taxon>
        <taxon>Hartmannibacter</taxon>
    </lineage>
</organism>
<dbReference type="RefSeq" id="WP_245884183.1">
    <property type="nucleotide sequence ID" value="NZ_LT960614.1"/>
</dbReference>
<keyword evidence="3" id="KW-0413">Isomerase</keyword>
<proteinExistence type="predicted"/>
<dbReference type="Gene3D" id="3.40.50.1240">
    <property type="entry name" value="Phosphoglycerate mutase-like"/>
    <property type="match status" value="1"/>
</dbReference>